<keyword evidence="3" id="KW-1185">Reference proteome</keyword>
<gene>
    <name evidence="2" type="ORF">Salat_2797700</name>
</gene>
<reference evidence="2" key="1">
    <citation type="submission" date="2020-06" db="EMBL/GenBank/DDBJ databases">
        <authorList>
            <person name="Li T."/>
            <person name="Hu X."/>
            <person name="Zhang T."/>
            <person name="Song X."/>
            <person name="Zhang H."/>
            <person name="Dai N."/>
            <person name="Sheng W."/>
            <person name="Hou X."/>
            <person name="Wei L."/>
        </authorList>
    </citation>
    <scope>NUCLEOTIDE SEQUENCE</scope>
    <source>
        <strain evidence="2">3651</strain>
        <tissue evidence="2">Leaf</tissue>
    </source>
</reference>
<evidence type="ECO:0000256" key="1">
    <source>
        <dbReference type="SAM" id="MobiDB-lite"/>
    </source>
</evidence>
<feature type="region of interest" description="Disordered" evidence="1">
    <location>
        <begin position="65"/>
        <end position="113"/>
    </location>
</feature>
<evidence type="ECO:0000313" key="3">
    <source>
        <dbReference type="Proteomes" id="UP001293254"/>
    </source>
</evidence>
<organism evidence="2 3">
    <name type="scientific">Sesamum alatum</name>
    <dbReference type="NCBI Taxonomy" id="300844"/>
    <lineage>
        <taxon>Eukaryota</taxon>
        <taxon>Viridiplantae</taxon>
        <taxon>Streptophyta</taxon>
        <taxon>Embryophyta</taxon>
        <taxon>Tracheophyta</taxon>
        <taxon>Spermatophyta</taxon>
        <taxon>Magnoliopsida</taxon>
        <taxon>eudicotyledons</taxon>
        <taxon>Gunneridae</taxon>
        <taxon>Pentapetalae</taxon>
        <taxon>asterids</taxon>
        <taxon>lamiids</taxon>
        <taxon>Lamiales</taxon>
        <taxon>Pedaliaceae</taxon>
        <taxon>Sesamum</taxon>
    </lineage>
</organism>
<name>A0AAE1XLV9_9LAMI</name>
<feature type="compositionally biased region" description="Polar residues" evidence="1">
    <location>
        <begin position="74"/>
        <end position="84"/>
    </location>
</feature>
<comment type="caution">
    <text evidence="2">The sequence shown here is derived from an EMBL/GenBank/DDBJ whole genome shotgun (WGS) entry which is preliminary data.</text>
</comment>
<dbReference type="Proteomes" id="UP001293254">
    <property type="component" value="Unassembled WGS sequence"/>
</dbReference>
<dbReference type="AlphaFoldDB" id="A0AAE1XLV9"/>
<evidence type="ECO:0000313" key="2">
    <source>
        <dbReference type="EMBL" id="KAK4413849.1"/>
    </source>
</evidence>
<accession>A0AAE1XLV9</accession>
<proteinExistence type="predicted"/>
<sequence>MWLQLALRWRVSCQAVRRLEVTSLYCGDGELFDALPGGLAMDAGTGGESTNIRVRAMAQSAEACPLPNPVPMVSDSTSPSTNPRASIPSSSTTSPRFTTSDSTLNQPVPLRKT</sequence>
<feature type="compositionally biased region" description="Low complexity" evidence="1">
    <location>
        <begin position="86"/>
        <end position="103"/>
    </location>
</feature>
<protein>
    <submittedName>
        <fullName evidence="2">Uncharacterized protein</fullName>
    </submittedName>
</protein>
<reference evidence="2" key="2">
    <citation type="journal article" date="2024" name="Plant">
        <title>Genomic evolution and insights into agronomic trait innovations of Sesamum species.</title>
        <authorList>
            <person name="Miao H."/>
            <person name="Wang L."/>
            <person name="Qu L."/>
            <person name="Liu H."/>
            <person name="Sun Y."/>
            <person name="Le M."/>
            <person name="Wang Q."/>
            <person name="Wei S."/>
            <person name="Zheng Y."/>
            <person name="Lin W."/>
            <person name="Duan Y."/>
            <person name="Cao H."/>
            <person name="Xiong S."/>
            <person name="Wang X."/>
            <person name="Wei L."/>
            <person name="Li C."/>
            <person name="Ma Q."/>
            <person name="Ju M."/>
            <person name="Zhao R."/>
            <person name="Li G."/>
            <person name="Mu C."/>
            <person name="Tian Q."/>
            <person name="Mei H."/>
            <person name="Zhang T."/>
            <person name="Gao T."/>
            <person name="Zhang H."/>
        </authorList>
    </citation>
    <scope>NUCLEOTIDE SEQUENCE</scope>
    <source>
        <strain evidence="2">3651</strain>
    </source>
</reference>
<dbReference type="EMBL" id="JACGWO010000012">
    <property type="protein sequence ID" value="KAK4413849.1"/>
    <property type="molecule type" value="Genomic_DNA"/>
</dbReference>